<organism evidence="1 2">
    <name type="scientific">Pseudaminobacter salicylatoxidans</name>
    <dbReference type="NCBI Taxonomy" id="93369"/>
    <lineage>
        <taxon>Bacteria</taxon>
        <taxon>Pseudomonadati</taxon>
        <taxon>Pseudomonadota</taxon>
        <taxon>Alphaproteobacteria</taxon>
        <taxon>Hyphomicrobiales</taxon>
        <taxon>Phyllobacteriaceae</taxon>
        <taxon>Pseudaminobacter</taxon>
    </lineage>
</organism>
<dbReference type="AlphaFoldDB" id="A0A316C748"/>
<proteinExistence type="predicted"/>
<dbReference type="InterPro" id="IPR021146">
    <property type="entry name" value="Phage_gp6-like_head-tail"/>
</dbReference>
<sequence length="189" mass="21261">MTLLRTVDPAVEPVSLNEIKRHLRIAHDSEDDFLTSLIRAAREDVERTTGVAMINQNWRLAFDRWPDYGCVPLMRHPVRAVLSATIFGDRGEASVLGPADYQLDTLSRPARLHIERRPGPLRAMNGIEIDFCAGFGEAGTDVPDLLKRAVTVLVAHWYEFRAAYGTADQPVSYPAGYDRLIAGYRDRRL</sequence>
<gene>
    <name evidence="1" type="ORF">C7441_103184</name>
</gene>
<dbReference type="Pfam" id="PF05135">
    <property type="entry name" value="Phage_connect_1"/>
    <property type="match status" value="1"/>
</dbReference>
<dbReference type="NCBIfam" id="TIGR01560">
    <property type="entry name" value="put_DNA_pack"/>
    <property type="match status" value="2"/>
</dbReference>
<dbReference type="EMBL" id="QGGG01000003">
    <property type="protein sequence ID" value="PWJ85328.1"/>
    <property type="molecule type" value="Genomic_DNA"/>
</dbReference>
<evidence type="ECO:0000313" key="2">
    <source>
        <dbReference type="Proteomes" id="UP000245396"/>
    </source>
</evidence>
<dbReference type="RefSeq" id="WP_109612068.1">
    <property type="nucleotide sequence ID" value="NZ_QGGG01000003.1"/>
</dbReference>
<reference evidence="1 2" key="1">
    <citation type="submission" date="2018-05" db="EMBL/GenBank/DDBJ databases">
        <title>Genomic Encyclopedia of Type Strains, Phase IV (KMG-IV): sequencing the most valuable type-strain genomes for metagenomic binning, comparative biology and taxonomic classification.</title>
        <authorList>
            <person name="Goeker M."/>
        </authorList>
    </citation>
    <scope>NUCLEOTIDE SEQUENCE [LARGE SCALE GENOMIC DNA]</scope>
    <source>
        <strain evidence="1 2">DSM 6986</strain>
    </source>
</reference>
<dbReference type="CDD" id="cd08054">
    <property type="entry name" value="gp6"/>
    <property type="match status" value="1"/>
</dbReference>
<dbReference type="OrthoDB" id="7597216at2"/>
<protein>
    <submittedName>
        <fullName evidence="1">Putative phiE125 gp8 family phage protein</fullName>
    </submittedName>
</protein>
<dbReference type="InterPro" id="IPR006450">
    <property type="entry name" value="Phage_HK97_gp6-like"/>
</dbReference>
<dbReference type="STRING" id="1192868.GCA_000304395_02599"/>
<name>A0A316C748_PSESE</name>
<comment type="caution">
    <text evidence="1">The sequence shown here is derived from an EMBL/GenBank/DDBJ whole genome shotgun (WGS) entry which is preliminary data.</text>
</comment>
<keyword evidence="2" id="KW-1185">Reference proteome</keyword>
<evidence type="ECO:0000313" key="1">
    <source>
        <dbReference type="EMBL" id="PWJ85328.1"/>
    </source>
</evidence>
<accession>A0A316C748</accession>
<dbReference type="InterPro" id="IPR011738">
    <property type="entry name" value="Phage_CHP"/>
</dbReference>
<dbReference type="NCBIfam" id="TIGR02215">
    <property type="entry name" value="phage_chp_gp8"/>
    <property type="match status" value="1"/>
</dbReference>
<dbReference type="Proteomes" id="UP000245396">
    <property type="component" value="Unassembled WGS sequence"/>
</dbReference>
<dbReference type="Gene3D" id="1.10.3230.30">
    <property type="entry name" value="Phage gp6-like head-tail connector protein"/>
    <property type="match status" value="1"/>
</dbReference>